<evidence type="ECO:0000256" key="1">
    <source>
        <dbReference type="ARBA" id="ARBA00004127"/>
    </source>
</evidence>
<accession>A0ABZ1D4R2</accession>
<evidence type="ECO:0000313" key="9">
    <source>
        <dbReference type="EMBL" id="WRT69037.1"/>
    </source>
</evidence>
<organism evidence="9 10">
    <name type="scientific">Kwoniella shivajii</name>
    <dbReference type="NCBI Taxonomy" id="564305"/>
    <lineage>
        <taxon>Eukaryota</taxon>
        <taxon>Fungi</taxon>
        <taxon>Dikarya</taxon>
        <taxon>Basidiomycota</taxon>
        <taxon>Agaricomycotina</taxon>
        <taxon>Tremellomycetes</taxon>
        <taxon>Tremellales</taxon>
        <taxon>Cryptococcaceae</taxon>
        <taxon>Kwoniella</taxon>
    </lineage>
</organism>
<evidence type="ECO:0000256" key="7">
    <source>
        <dbReference type="SAM" id="Phobius"/>
    </source>
</evidence>
<feature type="transmembrane region" description="Helical" evidence="7">
    <location>
        <begin position="98"/>
        <end position="123"/>
    </location>
</feature>
<sequence length="648" mass="73108">MLDSIYTLPSILLVSLIYLVYWLSKYQQKNHHHNPTTSHKHQLTSPPNDISEIDDSPIWIFERSGITISLWTQSFNALPKDLLNKLNVKLVLFRRLKIIYNVGIGLGLLGMMVAFIGSLWAVISVWKEVWLEISLHTIQVISDQVEQATTQEIVKRALDIAGEKEIISIQKSGKGKWDFAGGLQPLIPGLTMPWTHLPTLILALLINQLIHEFGHAISAALDDIQPSRFSLSLHAGIPSMMISFPSTVDNLDPNAKMRLATSGPFHNLLTWFSVWLLTFSGIGSILWSDRNMDGIIVQDVHWNSPLYDHLQAGSLITHLDDIPLFTSSTSSPDQWSEYLLSDRIGDVGRGWCMDKTSFLSQPLPPCQTNSTSSSHSSKYSERNQDSKIMFRSTYGPSKGEERCLSPHPILDIKSTKCPCPDSRWVCIRPFVEVIGEGDSSSRSDIIGGTENSNEHGILRIGVKENDDQNIDEKVILWIGPRAEVYNNVEISNKGARGWKAGIRWADLFFKYISTISLSLFLFNLLPLPLTDGSQLLVSLLEWRSIVRPSTSNSSHSLQATLTQPSESEIRETEGARSDVEVYRQYEIDSDDEIDEEEMIGRDNDYSEASTRKDVVWKRWVRRAIQSLSMVLVGIWAIGWFMLFLLRSS</sequence>
<dbReference type="Pfam" id="PF02163">
    <property type="entry name" value="Peptidase_M50"/>
    <property type="match status" value="1"/>
</dbReference>
<proteinExistence type="predicted"/>
<keyword evidence="10" id="KW-1185">Reference proteome</keyword>
<feature type="transmembrane region" description="Helical" evidence="7">
    <location>
        <begin position="268"/>
        <end position="287"/>
    </location>
</feature>
<comment type="subcellular location">
    <subcellularLocation>
        <location evidence="1">Endomembrane system</location>
        <topology evidence="1">Multi-pass membrane protein</topology>
    </subcellularLocation>
</comment>
<dbReference type="InterPro" id="IPR008915">
    <property type="entry name" value="Peptidase_M50"/>
</dbReference>
<feature type="transmembrane region" description="Helical" evidence="7">
    <location>
        <begin position="623"/>
        <end position="645"/>
    </location>
</feature>
<keyword evidence="2 7" id="KW-0812">Transmembrane</keyword>
<evidence type="ECO:0000256" key="4">
    <source>
        <dbReference type="ARBA" id="ARBA00023136"/>
    </source>
</evidence>
<reference evidence="9 10" key="1">
    <citation type="submission" date="2024-01" db="EMBL/GenBank/DDBJ databases">
        <title>Comparative genomics of Cryptococcus and Kwoniella reveals pathogenesis evolution and contrasting modes of karyotype evolution via chromosome fusion or intercentromeric recombination.</title>
        <authorList>
            <person name="Coelho M.A."/>
            <person name="David-Palma M."/>
            <person name="Shea T."/>
            <person name="Bowers K."/>
            <person name="McGinley-Smith S."/>
            <person name="Mohammad A.W."/>
            <person name="Gnirke A."/>
            <person name="Yurkov A.M."/>
            <person name="Nowrousian M."/>
            <person name="Sun S."/>
            <person name="Cuomo C.A."/>
            <person name="Heitman J."/>
        </authorList>
    </citation>
    <scope>NUCLEOTIDE SEQUENCE [LARGE SCALE GENOMIC DNA]</scope>
    <source>
        <strain evidence="9">CBS 11374</strain>
    </source>
</reference>
<keyword evidence="3 7" id="KW-1133">Transmembrane helix</keyword>
<dbReference type="InterPro" id="IPR001193">
    <property type="entry name" value="MBTPS2"/>
</dbReference>
<dbReference type="GeneID" id="87958150"/>
<dbReference type="PANTHER" id="PTHR13325">
    <property type="entry name" value="PROTEASE M50 MEMBRANE-BOUND TRANSCRIPTION FACTOR SITE 2 PROTEASE"/>
    <property type="match status" value="1"/>
</dbReference>
<evidence type="ECO:0000256" key="5">
    <source>
        <dbReference type="ARBA" id="ARBA00032658"/>
    </source>
</evidence>
<evidence type="ECO:0000256" key="3">
    <source>
        <dbReference type="ARBA" id="ARBA00022989"/>
    </source>
</evidence>
<evidence type="ECO:0000256" key="2">
    <source>
        <dbReference type="ARBA" id="ARBA00022692"/>
    </source>
</evidence>
<feature type="region of interest" description="Disordered" evidence="6">
    <location>
        <begin position="363"/>
        <end position="383"/>
    </location>
</feature>
<keyword evidence="4 7" id="KW-0472">Membrane</keyword>
<feature type="region of interest" description="Disordered" evidence="6">
    <location>
        <begin position="550"/>
        <end position="570"/>
    </location>
</feature>
<gene>
    <name evidence="9" type="ORF">IL334_006020</name>
</gene>
<feature type="transmembrane region" description="Helical" evidence="7">
    <location>
        <begin position="6"/>
        <end position="24"/>
    </location>
</feature>
<dbReference type="RefSeq" id="XP_062793776.1">
    <property type="nucleotide sequence ID" value="XM_062937725.1"/>
</dbReference>
<evidence type="ECO:0000256" key="6">
    <source>
        <dbReference type="SAM" id="MobiDB-lite"/>
    </source>
</evidence>
<feature type="compositionally biased region" description="Polar residues" evidence="6">
    <location>
        <begin position="550"/>
        <end position="566"/>
    </location>
</feature>
<dbReference type="Proteomes" id="UP001329825">
    <property type="component" value="Chromosome 8"/>
</dbReference>
<feature type="domain" description="Peptidase M50" evidence="8">
    <location>
        <begin position="200"/>
        <end position="548"/>
    </location>
</feature>
<dbReference type="PANTHER" id="PTHR13325:SF3">
    <property type="entry name" value="MEMBRANE-BOUND TRANSCRIPTION FACTOR SITE-2 PROTEASE"/>
    <property type="match status" value="1"/>
</dbReference>
<name>A0ABZ1D4R2_9TREE</name>
<feature type="transmembrane region" description="Helical" evidence="7">
    <location>
        <begin position="508"/>
        <end position="529"/>
    </location>
</feature>
<protein>
    <recommendedName>
        <fullName evidence="5">Endopeptidase S2P</fullName>
    </recommendedName>
</protein>
<evidence type="ECO:0000259" key="8">
    <source>
        <dbReference type="Pfam" id="PF02163"/>
    </source>
</evidence>
<evidence type="ECO:0000313" key="10">
    <source>
        <dbReference type="Proteomes" id="UP001329825"/>
    </source>
</evidence>
<dbReference type="EMBL" id="CP141888">
    <property type="protein sequence ID" value="WRT69037.1"/>
    <property type="molecule type" value="Genomic_DNA"/>
</dbReference>